<accession>A0ABQ6MJD7</accession>
<gene>
    <name evidence="2" type="ORF">TeGR_g3573</name>
</gene>
<keyword evidence="3" id="KW-1185">Reference proteome</keyword>
<proteinExistence type="predicted"/>
<keyword evidence="1" id="KW-1133">Transmembrane helix</keyword>
<dbReference type="EMBL" id="BRYB01000316">
    <property type="protein sequence ID" value="GMI27606.1"/>
    <property type="molecule type" value="Genomic_DNA"/>
</dbReference>
<name>A0ABQ6MJD7_9STRA</name>
<comment type="caution">
    <text evidence="2">The sequence shown here is derived from an EMBL/GenBank/DDBJ whole genome shotgun (WGS) entry which is preliminary data.</text>
</comment>
<evidence type="ECO:0000313" key="3">
    <source>
        <dbReference type="Proteomes" id="UP001165060"/>
    </source>
</evidence>
<evidence type="ECO:0000256" key="1">
    <source>
        <dbReference type="SAM" id="Phobius"/>
    </source>
</evidence>
<sequence length="184" mass="21409">MHNAYFLFNQLTTFASVFLFVHVYASTGATHLPERTLWIGAGSLFASWALSYTVIACMVKPEYRRLFYTAETGVQYIRAEFVRAATDEEKMLVFRRHPVKWESFRDEVRDFTHANWARWKEEQPAWFTETVIQRVPDEYIPVAALVELNAAAHGSKRRRSSFGLAESMRRGSIGEERYESVEIK</sequence>
<protein>
    <submittedName>
        <fullName evidence="2">Uncharacterized protein</fullName>
    </submittedName>
</protein>
<keyword evidence="1" id="KW-0812">Transmembrane</keyword>
<dbReference type="Proteomes" id="UP001165060">
    <property type="component" value="Unassembled WGS sequence"/>
</dbReference>
<reference evidence="2 3" key="1">
    <citation type="journal article" date="2023" name="Commun. Biol.">
        <title>Genome analysis of Parmales, the sister group of diatoms, reveals the evolutionary specialization of diatoms from phago-mixotrophs to photoautotrophs.</title>
        <authorList>
            <person name="Ban H."/>
            <person name="Sato S."/>
            <person name="Yoshikawa S."/>
            <person name="Yamada K."/>
            <person name="Nakamura Y."/>
            <person name="Ichinomiya M."/>
            <person name="Sato N."/>
            <person name="Blanc-Mathieu R."/>
            <person name="Endo H."/>
            <person name="Kuwata A."/>
            <person name="Ogata H."/>
        </authorList>
    </citation>
    <scope>NUCLEOTIDE SEQUENCE [LARGE SCALE GENOMIC DNA]</scope>
</reference>
<feature type="transmembrane region" description="Helical" evidence="1">
    <location>
        <begin position="7"/>
        <end position="25"/>
    </location>
</feature>
<evidence type="ECO:0000313" key="2">
    <source>
        <dbReference type="EMBL" id="GMI27606.1"/>
    </source>
</evidence>
<keyword evidence="1" id="KW-0472">Membrane</keyword>
<organism evidence="2 3">
    <name type="scientific">Tetraparma gracilis</name>
    <dbReference type="NCBI Taxonomy" id="2962635"/>
    <lineage>
        <taxon>Eukaryota</taxon>
        <taxon>Sar</taxon>
        <taxon>Stramenopiles</taxon>
        <taxon>Ochrophyta</taxon>
        <taxon>Bolidophyceae</taxon>
        <taxon>Parmales</taxon>
        <taxon>Triparmaceae</taxon>
        <taxon>Tetraparma</taxon>
    </lineage>
</organism>
<feature type="transmembrane region" description="Helical" evidence="1">
    <location>
        <begin position="37"/>
        <end position="59"/>
    </location>
</feature>